<dbReference type="InterPro" id="IPR009554">
    <property type="entry name" value="Phageshock_PspB"/>
</dbReference>
<proteinExistence type="predicted"/>
<keyword evidence="2" id="KW-0812">Transmembrane</keyword>
<sequence length="111" mass="12614">MEDIIVPIVIVPILFIGLPWLIFHYITRWKSQATLTREDEQLLDELHEMARRLDDRLCSIERIMNAENPNWRAVGCDPLADALEDRGTGRSALGGTSSDSSVTNQPRRIGR</sequence>
<dbReference type="RefSeq" id="WP_135084598.1">
    <property type="nucleotide sequence ID" value="NZ_SPDV01000008.1"/>
</dbReference>
<dbReference type="NCBIfam" id="TIGR02976">
    <property type="entry name" value="phageshock_pspB"/>
    <property type="match status" value="1"/>
</dbReference>
<name>A0A4Y8ZVH8_9SPHN</name>
<dbReference type="GO" id="GO:0009271">
    <property type="term" value="P:phage shock"/>
    <property type="evidence" value="ECO:0007669"/>
    <property type="project" value="InterPro"/>
</dbReference>
<dbReference type="GO" id="GO:0006355">
    <property type="term" value="P:regulation of DNA-templated transcription"/>
    <property type="evidence" value="ECO:0007669"/>
    <property type="project" value="InterPro"/>
</dbReference>
<dbReference type="Pfam" id="PF06667">
    <property type="entry name" value="PspB"/>
    <property type="match status" value="1"/>
</dbReference>
<reference evidence="3 4" key="1">
    <citation type="submission" date="2019-03" db="EMBL/GenBank/DDBJ databases">
        <title>Genome sequence of Sphingomonas sp. 17J27-24.</title>
        <authorList>
            <person name="Kim M."/>
            <person name="Maeng S."/>
            <person name="Sathiyaraj S."/>
        </authorList>
    </citation>
    <scope>NUCLEOTIDE SEQUENCE [LARGE SCALE GENOMIC DNA]</scope>
    <source>
        <strain evidence="3 4">17J27-24</strain>
    </source>
</reference>
<feature type="compositionally biased region" description="Polar residues" evidence="1">
    <location>
        <begin position="94"/>
        <end position="111"/>
    </location>
</feature>
<feature type="region of interest" description="Disordered" evidence="1">
    <location>
        <begin position="87"/>
        <end position="111"/>
    </location>
</feature>
<keyword evidence="2" id="KW-0472">Membrane</keyword>
<keyword evidence="2" id="KW-1133">Transmembrane helix</keyword>
<comment type="caution">
    <text evidence="3">The sequence shown here is derived from an EMBL/GenBank/DDBJ whole genome shotgun (WGS) entry which is preliminary data.</text>
</comment>
<dbReference type="EMBL" id="SPDV01000008">
    <property type="protein sequence ID" value="TFI59322.1"/>
    <property type="molecule type" value="Genomic_DNA"/>
</dbReference>
<accession>A0A4Y8ZVH8</accession>
<protein>
    <submittedName>
        <fullName evidence="3">Envelope stress response membrane protein PspB</fullName>
    </submittedName>
</protein>
<evidence type="ECO:0000256" key="2">
    <source>
        <dbReference type="SAM" id="Phobius"/>
    </source>
</evidence>
<keyword evidence="4" id="KW-1185">Reference proteome</keyword>
<dbReference type="Proteomes" id="UP000298213">
    <property type="component" value="Unassembled WGS sequence"/>
</dbReference>
<dbReference type="OrthoDB" id="7365677at2"/>
<organism evidence="3 4">
    <name type="scientific">Sphingomonas parva</name>
    <dbReference type="NCBI Taxonomy" id="2555898"/>
    <lineage>
        <taxon>Bacteria</taxon>
        <taxon>Pseudomonadati</taxon>
        <taxon>Pseudomonadota</taxon>
        <taxon>Alphaproteobacteria</taxon>
        <taxon>Sphingomonadales</taxon>
        <taxon>Sphingomonadaceae</taxon>
        <taxon>Sphingomonas</taxon>
    </lineage>
</organism>
<feature type="transmembrane region" description="Helical" evidence="2">
    <location>
        <begin position="6"/>
        <end position="27"/>
    </location>
</feature>
<gene>
    <name evidence="3" type="primary">pspB</name>
    <name evidence="3" type="ORF">E2493_05645</name>
</gene>
<dbReference type="AlphaFoldDB" id="A0A4Y8ZVH8"/>
<evidence type="ECO:0000313" key="3">
    <source>
        <dbReference type="EMBL" id="TFI59322.1"/>
    </source>
</evidence>
<evidence type="ECO:0000313" key="4">
    <source>
        <dbReference type="Proteomes" id="UP000298213"/>
    </source>
</evidence>
<evidence type="ECO:0000256" key="1">
    <source>
        <dbReference type="SAM" id="MobiDB-lite"/>
    </source>
</evidence>